<organism evidence="2 3">
    <name type="scientific">Phytophthora infestans (strain T30-4)</name>
    <name type="common">Potato late blight agent</name>
    <dbReference type="NCBI Taxonomy" id="403677"/>
    <lineage>
        <taxon>Eukaryota</taxon>
        <taxon>Sar</taxon>
        <taxon>Stramenopiles</taxon>
        <taxon>Oomycota</taxon>
        <taxon>Peronosporomycetes</taxon>
        <taxon>Peronosporales</taxon>
        <taxon>Peronosporaceae</taxon>
        <taxon>Phytophthora</taxon>
    </lineage>
</organism>
<dbReference type="KEGG" id="pif:PITG_15082"/>
<evidence type="ECO:0000313" key="2">
    <source>
        <dbReference type="EMBL" id="EEY63369.1"/>
    </source>
</evidence>
<gene>
    <name evidence="2" type="ORF">PITG_15082</name>
</gene>
<dbReference type="GeneID" id="9475972"/>
<keyword evidence="3" id="KW-1185">Reference proteome</keyword>
<dbReference type="PANTHER" id="PTHR33266:SF1">
    <property type="entry name" value="F-BOX DOMAIN-CONTAINING PROTEIN"/>
    <property type="match status" value="1"/>
</dbReference>
<dbReference type="STRING" id="403677.D0NRL9"/>
<evidence type="ECO:0000256" key="1">
    <source>
        <dbReference type="SAM" id="MobiDB-lite"/>
    </source>
</evidence>
<accession>D0NRL9</accession>
<dbReference type="PANTHER" id="PTHR33266">
    <property type="entry name" value="CHROMOSOME 15, WHOLE GENOME SHOTGUN SEQUENCE"/>
    <property type="match status" value="1"/>
</dbReference>
<dbReference type="OrthoDB" id="128354at2759"/>
<name>D0NRL9_PHYIT</name>
<dbReference type="InParanoid" id="D0NRL9"/>
<dbReference type="eggNOG" id="ENOG502S8Y0">
    <property type="taxonomic scope" value="Eukaryota"/>
</dbReference>
<dbReference type="VEuPathDB" id="FungiDB:PITG_15082"/>
<dbReference type="Proteomes" id="UP000006643">
    <property type="component" value="Unassembled WGS sequence"/>
</dbReference>
<dbReference type="HOGENOM" id="CLU_011649_2_0_1"/>
<dbReference type="AlphaFoldDB" id="D0NRL9"/>
<proteinExistence type="predicted"/>
<dbReference type="RefSeq" id="XP_002898254.1">
    <property type="nucleotide sequence ID" value="XM_002898208.1"/>
</dbReference>
<protein>
    <submittedName>
        <fullName evidence="2">Uncharacterized protein</fullName>
    </submittedName>
</protein>
<evidence type="ECO:0000313" key="3">
    <source>
        <dbReference type="Proteomes" id="UP000006643"/>
    </source>
</evidence>
<sequence>MQRALRSRGHCCCNDSEGVAFTESPYIGDASTEFNEYVWTCWKMYCELPNTFVAPSVAVVQSSGFGKSRMLFELARKASGDDAKMKVIYTCARPPKSTGYPKATTELREWMFNDKSTPASIADQLKNSSGKIVVLVIDEARSLLSEDEVSHFRMLLRALAKANMCMPENGGVVAVLVWYGLRNALEEFILPQFETLVLNESLDIGGVEEVVARIVLLLAMDKCVLGTTSWKFRGQFLPVSSFLEMLGATQMGVRIPGMLPANADVVDSFHSWLTGWDGWQMGFTHFVQLRVEPDENTLWFLLGRRAAGIFPRNKRSGADLLIPIFRKVSNDGVGTDPEKISFMLVKVKPDCDLSKFGLERLLPSFVFGSGESSEKSQTEQGRGNSLSEKPIRDVIRLSMNMQDRNQNQRFVYAAGDGDCTGSDTKEAAAASSDFGFTLCFQSVSKKTFTFLTEGVACRLRSLLKPAWDPMVAVIGDLEHRRDEEKRKAGDLFTPKLSQAMIDKKLMMIASRGLLDPPGLKPNTAKPAREFPRDA</sequence>
<dbReference type="EMBL" id="DS028155">
    <property type="protein sequence ID" value="EEY63369.1"/>
    <property type="molecule type" value="Genomic_DNA"/>
</dbReference>
<reference evidence="3" key="1">
    <citation type="journal article" date="2009" name="Nature">
        <title>Genome sequence and analysis of the Irish potato famine pathogen Phytophthora infestans.</title>
        <authorList>
            <consortium name="The Broad Institute Genome Sequencing Platform"/>
            <person name="Haas B.J."/>
            <person name="Kamoun S."/>
            <person name="Zody M.C."/>
            <person name="Jiang R.H."/>
            <person name="Handsaker R.E."/>
            <person name="Cano L.M."/>
            <person name="Grabherr M."/>
            <person name="Kodira C.D."/>
            <person name="Raffaele S."/>
            <person name="Torto-Alalibo T."/>
            <person name="Bozkurt T.O."/>
            <person name="Ah-Fong A.M."/>
            <person name="Alvarado L."/>
            <person name="Anderson V.L."/>
            <person name="Armstrong M.R."/>
            <person name="Avrova A."/>
            <person name="Baxter L."/>
            <person name="Beynon J."/>
            <person name="Boevink P.C."/>
            <person name="Bollmann S.R."/>
            <person name="Bos J.I."/>
            <person name="Bulone V."/>
            <person name="Cai G."/>
            <person name="Cakir C."/>
            <person name="Carrington J.C."/>
            <person name="Chawner M."/>
            <person name="Conti L."/>
            <person name="Costanzo S."/>
            <person name="Ewan R."/>
            <person name="Fahlgren N."/>
            <person name="Fischbach M.A."/>
            <person name="Fugelstad J."/>
            <person name="Gilroy E.M."/>
            <person name="Gnerre S."/>
            <person name="Green P.J."/>
            <person name="Grenville-Briggs L.J."/>
            <person name="Griffith J."/>
            <person name="Grunwald N.J."/>
            <person name="Horn K."/>
            <person name="Horner N.R."/>
            <person name="Hu C.H."/>
            <person name="Huitema E."/>
            <person name="Jeong D.H."/>
            <person name="Jones A.M."/>
            <person name="Jones J.D."/>
            <person name="Jones R.W."/>
            <person name="Karlsson E.K."/>
            <person name="Kunjeti S.G."/>
            <person name="Lamour K."/>
            <person name="Liu Z."/>
            <person name="Ma L."/>
            <person name="Maclean D."/>
            <person name="Chibucos M.C."/>
            <person name="McDonald H."/>
            <person name="McWalters J."/>
            <person name="Meijer H.J."/>
            <person name="Morgan W."/>
            <person name="Morris P.F."/>
            <person name="Munro C.A."/>
            <person name="O'Neill K."/>
            <person name="Ospina-Giraldo M."/>
            <person name="Pinzon A."/>
            <person name="Pritchard L."/>
            <person name="Ramsahoye B."/>
            <person name="Ren Q."/>
            <person name="Restrepo S."/>
            <person name="Roy S."/>
            <person name="Sadanandom A."/>
            <person name="Savidor A."/>
            <person name="Schornack S."/>
            <person name="Schwartz D.C."/>
            <person name="Schumann U.D."/>
            <person name="Schwessinger B."/>
            <person name="Seyer L."/>
            <person name="Sharpe T."/>
            <person name="Silvar C."/>
            <person name="Song J."/>
            <person name="Studholme D.J."/>
            <person name="Sykes S."/>
            <person name="Thines M."/>
            <person name="van de Vondervoort P.J."/>
            <person name="Phuntumart V."/>
            <person name="Wawra S."/>
            <person name="Weide R."/>
            <person name="Win J."/>
            <person name="Young C."/>
            <person name="Zhou S."/>
            <person name="Fry W."/>
            <person name="Meyers B.C."/>
            <person name="van West P."/>
            <person name="Ristaino J."/>
            <person name="Govers F."/>
            <person name="Birch P.R."/>
            <person name="Whisson S.C."/>
            <person name="Judelson H.S."/>
            <person name="Nusbaum C."/>
        </authorList>
    </citation>
    <scope>NUCLEOTIDE SEQUENCE [LARGE SCALE GENOMIC DNA]</scope>
    <source>
        <strain evidence="3">T30-4</strain>
    </source>
</reference>
<feature type="region of interest" description="Disordered" evidence="1">
    <location>
        <begin position="515"/>
        <end position="534"/>
    </location>
</feature>